<protein>
    <submittedName>
        <fullName evidence="2">Uncharacterized protein</fullName>
    </submittedName>
</protein>
<evidence type="ECO:0000256" key="1">
    <source>
        <dbReference type="SAM" id="MobiDB-lite"/>
    </source>
</evidence>
<feature type="compositionally biased region" description="Basic and acidic residues" evidence="1">
    <location>
        <begin position="1"/>
        <end position="16"/>
    </location>
</feature>
<comment type="caution">
    <text evidence="2">The sequence shown here is derived from an EMBL/GenBank/DDBJ whole genome shotgun (WGS) entry which is preliminary data.</text>
</comment>
<sequence>MSDSTPHHRDADDAHADSAAPTDAASDEVKADAARAGSDLGDTDLTAGDDNTDFPQDPAITHP</sequence>
<reference evidence="2 3" key="1">
    <citation type="submission" date="2023-08" db="EMBL/GenBank/DDBJ databases">
        <title>Functional and genomic diversity of the sorghum phyllosphere microbiome.</title>
        <authorList>
            <person name="Shade A."/>
        </authorList>
    </citation>
    <scope>NUCLEOTIDE SEQUENCE [LARGE SCALE GENOMIC DNA]</scope>
    <source>
        <strain evidence="2 3">SORGH_AS_0919</strain>
    </source>
</reference>
<dbReference type="Proteomes" id="UP001260188">
    <property type="component" value="Unassembled WGS sequence"/>
</dbReference>
<evidence type="ECO:0000313" key="2">
    <source>
        <dbReference type="EMBL" id="MDR6166045.1"/>
    </source>
</evidence>
<dbReference type="EMBL" id="JAVIZA010000001">
    <property type="protein sequence ID" value="MDR6166045.1"/>
    <property type="molecule type" value="Genomic_DNA"/>
</dbReference>
<gene>
    <name evidence="2" type="ORF">QE367_000249</name>
</gene>
<name>A0ABU1HWL4_9MICO</name>
<keyword evidence="3" id="KW-1185">Reference proteome</keyword>
<feature type="compositionally biased region" description="Low complexity" evidence="1">
    <location>
        <begin position="39"/>
        <end position="49"/>
    </location>
</feature>
<dbReference type="RefSeq" id="WP_023951385.1">
    <property type="nucleotide sequence ID" value="NZ_CP018134.1"/>
</dbReference>
<evidence type="ECO:0000313" key="3">
    <source>
        <dbReference type="Proteomes" id="UP001260188"/>
    </source>
</evidence>
<proteinExistence type="predicted"/>
<accession>A0ABU1HWL4</accession>
<feature type="region of interest" description="Disordered" evidence="1">
    <location>
        <begin position="1"/>
        <end position="63"/>
    </location>
</feature>
<organism evidence="2 3">
    <name type="scientific">Microbacterium paludicola</name>
    <dbReference type="NCBI Taxonomy" id="300019"/>
    <lineage>
        <taxon>Bacteria</taxon>
        <taxon>Bacillati</taxon>
        <taxon>Actinomycetota</taxon>
        <taxon>Actinomycetes</taxon>
        <taxon>Micrococcales</taxon>
        <taxon>Microbacteriaceae</taxon>
        <taxon>Microbacterium</taxon>
    </lineage>
</organism>